<organism evidence="8 9">
    <name type="scientific">Aquabacter spiritensis</name>
    <dbReference type="NCBI Taxonomy" id="933073"/>
    <lineage>
        <taxon>Bacteria</taxon>
        <taxon>Pseudomonadati</taxon>
        <taxon>Pseudomonadota</taxon>
        <taxon>Alphaproteobacteria</taxon>
        <taxon>Hyphomicrobiales</taxon>
        <taxon>Xanthobacteraceae</taxon>
        <taxon>Aquabacter</taxon>
    </lineage>
</organism>
<feature type="transmembrane region" description="Helical" evidence="7">
    <location>
        <begin position="65"/>
        <end position="85"/>
    </location>
</feature>
<keyword evidence="5 7" id="KW-1133">Transmembrane helix</keyword>
<keyword evidence="6 7" id="KW-0472">Membrane</keyword>
<keyword evidence="8" id="KW-0449">Lipoprotein</keyword>
<keyword evidence="9" id="KW-1185">Reference proteome</keyword>
<dbReference type="InterPro" id="IPR001640">
    <property type="entry name" value="Lgt"/>
</dbReference>
<evidence type="ECO:0000313" key="8">
    <source>
        <dbReference type="EMBL" id="TCT08228.1"/>
    </source>
</evidence>
<gene>
    <name evidence="7" type="primary">lgt</name>
    <name evidence="8" type="ORF">EDC64_101750</name>
</gene>
<dbReference type="UniPathway" id="UPA00664"/>
<dbReference type="EC" id="2.5.1.145" evidence="7"/>
<dbReference type="EMBL" id="SMAI01000001">
    <property type="protein sequence ID" value="TCT08228.1"/>
    <property type="molecule type" value="Genomic_DNA"/>
</dbReference>
<feature type="transmembrane region" description="Helical" evidence="7">
    <location>
        <begin position="129"/>
        <end position="150"/>
    </location>
</feature>
<evidence type="ECO:0000256" key="7">
    <source>
        <dbReference type="HAMAP-Rule" id="MF_01147"/>
    </source>
</evidence>
<feature type="transmembrane region" description="Helical" evidence="7">
    <location>
        <begin position="212"/>
        <end position="231"/>
    </location>
</feature>
<dbReference type="AlphaFoldDB" id="A0A4V2UYP6"/>
<evidence type="ECO:0000256" key="1">
    <source>
        <dbReference type="ARBA" id="ARBA00007150"/>
    </source>
</evidence>
<evidence type="ECO:0000313" key="9">
    <source>
        <dbReference type="Proteomes" id="UP000294664"/>
    </source>
</evidence>
<dbReference type="RefSeq" id="WP_132029860.1">
    <property type="nucleotide sequence ID" value="NZ_SMAI01000001.1"/>
</dbReference>
<dbReference type="PANTHER" id="PTHR30589:SF0">
    <property type="entry name" value="PHOSPHATIDYLGLYCEROL--PROLIPOPROTEIN DIACYLGLYCERYL TRANSFERASE"/>
    <property type="match status" value="1"/>
</dbReference>
<keyword evidence="4 7" id="KW-0812">Transmembrane</keyword>
<comment type="subcellular location">
    <subcellularLocation>
        <location evidence="7">Cell membrane</location>
        <topology evidence="7">Multi-pass membrane protein</topology>
    </subcellularLocation>
</comment>
<evidence type="ECO:0000256" key="5">
    <source>
        <dbReference type="ARBA" id="ARBA00022989"/>
    </source>
</evidence>
<comment type="pathway">
    <text evidence="7">Protein modification; lipoprotein biosynthesis (diacylglyceryl transfer).</text>
</comment>
<dbReference type="Proteomes" id="UP000294664">
    <property type="component" value="Unassembled WGS sequence"/>
</dbReference>
<dbReference type="OrthoDB" id="871140at2"/>
<evidence type="ECO:0000256" key="6">
    <source>
        <dbReference type="ARBA" id="ARBA00023136"/>
    </source>
</evidence>
<comment type="catalytic activity">
    <reaction evidence="7">
        <text>L-cysteinyl-[prolipoprotein] + a 1,2-diacyl-sn-glycero-3-phospho-(1'-sn-glycerol) = an S-1,2-diacyl-sn-glyceryl-L-cysteinyl-[prolipoprotein] + sn-glycerol 1-phosphate + H(+)</text>
        <dbReference type="Rhea" id="RHEA:56712"/>
        <dbReference type="Rhea" id="RHEA-COMP:14679"/>
        <dbReference type="Rhea" id="RHEA-COMP:14680"/>
        <dbReference type="ChEBI" id="CHEBI:15378"/>
        <dbReference type="ChEBI" id="CHEBI:29950"/>
        <dbReference type="ChEBI" id="CHEBI:57685"/>
        <dbReference type="ChEBI" id="CHEBI:64716"/>
        <dbReference type="ChEBI" id="CHEBI:140658"/>
        <dbReference type="EC" id="2.5.1.145"/>
    </reaction>
</comment>
<reference evidence="8 9" key="1">
    <citation type="submission" date="2019-03" db="EMBL/GenBank/DDBJ databases">
        <title>Genomic Encyclopedia of Type Strains, Phase IV (KMG-IV): sequencing the most valuable type-strain genomes for metagenomic binning, comparative biology and taxonomic classification.</title>
        <authorList>
            <person name="Goeker M."/>
        </authorList>
    </citation>
    <scope>NUCLEOTIDE SEQUENCE [LARGE SCALE GENOMIC DNA]</scope>
    <source>
        <strain evidence="8 9">DSM 9035</strain>
    </source>
</reference>
<feature type="binding site" evidence="7">
    <location>
        <position position="148"/>
    </location>
    <ligand>
        <name>a 1,2-diacyl-sn-glycero-3-phospho-(1'-sn-glycerol)</name>
        <dbReference type="ChEBI" id="CHEBI:64716"/>
    </ligand>
</feature>
<feature type="transmembrane region" description="Helical" evidence="7">
    <location>
        <begin position="105"/>
        <end position="122"/>
    </location>
</feature>
<keyword evidence="2 7" id="KW-1003">Cell membrane</keyword>
<keyword evidence="3 7" id="KW-0808">Transferase</keyword>
<comment type="caution">
    <text evidence="8">The sequence shown here is derived from an EMBL/GenBank/DDBJ whole genome shotgun (WGS) entry which is preliminary data.</text>
</comment>
<comment type="function">
    <text evidence="7">Catalyzes the transfer of the diacylglyceryl group from phosphatidylglycerol to the sulfhydryl group of the N-terminal cysteine of a prolipoprotein, the first step in the formation of mature lipoproteins.</text>
</comment>
<dbReference type="GO" id="GO:0005886">
    <property type="term" value="C:plasma membrane"/>
    <property type="evidence" value="ECO:0007669"/>
    <property type="project" value="UniProtKB-SubCell"/>
</dbReference>
<evidence type="ECO:0000256" key="3">
    <source>
        <dbReference type="ARBA" id="ARBA00022679"/>
    </source>
</evidence>
<dbReference type="NCBIfam" id="TIGR00544">
    <property type="entry name" value="lgt"/>
    <property type="match status" value="1"/>
</dbReference>
<protein>
    <recommendedName>
        <fullName evidence="7">Phosphatidylglycerol--prolipoprotein diacylglyceryl transferase</fullName>
        <ecNumber evidence="7">2.5.1.145</ecNumber>
    </recommendedName>
</protein>
<dbReference type="PROSITE" id="PS01311">
    <property type="entry name" value="LGT"/>
    <property type="match status" value="1"/>
</dbReference>
<feature type="transmembrane region" description="Helical" evidence="7">
    <location>
        <begin position="23"/>
        <end position="45"/>
    </location>
</feature>
<dbReference type="PANTHER" id="PTHR30589">
    <property type="entry name" value="PROLIPOPROTEIN DIACYLGLYCERYL TRANSFERASE"/>
    <property type="match status" value="1"/>
</dbReference>
<name>A0A4V2UYP6_9HYPH</name>
<dbReference type="GO" id="GO:0042158">
    <property type="term" value="P:lipoprotein biosynthetic process"/>
    <property type="evidence" value="ECO:0007669"/>
    <property type="project" value="UniProtKB-UniRule"/>
</dbReference>
<dbReference type="HAMAP" id="MF_01147">
    <property type="entry name" value="Lgt"/>
    <property type="match status" value="1"/>
</dbReference>
<feature type="transmembrane region" description="Helical" evidence="7">
    <location>
        <begin position="186"/>
        <end position="205"/>
    </location>
</feature>
<dbReference type="Pfam" id="PF01790">
    <property type="entry name" value="LGT"/>
    <property type="match status" value="1"/>
</dbReference>
<comment type="similarity">
    <text evidence="1 7">Belongs to the Lgt family.</text>
</comment>
<accession>A0A4V2UYP6</accession>
<dbReference type="GO" id="GO:0008961">
    <property type="term" value="F:phosphatidylglycerol-prolipoprotein diacylglyceryl transferase activity"/>
    <property type="evidence" value="ECO:0007669"/>
    <property type="project" value="UniProtKB-UniRule"/>
</dbReference>
<sequence>MITFALPFPALDPVLISIGPLAIRWYALAYIFGLLLGWQLARHLVSRPALWGGTSPMRPADLDDALFWATFGVILGGRLGYVLFYNFGYFLQHPAEMLMVWKGGMSFHGGLAGTLLALVLFARSRGIAVLSLLDVAGVVAPIGLLFGRIANFINGELWGRPSDAPWAVIFPSGGNVPRHPSQLYEAALEGLLLFAVMLVCVRLGALERPGRAAGIFGIGYGLGRITGEFFREPDPQVGYLAFGTTMGMLLSLPVVLGGVLLVVLSLRPRTGAAS</sequence>
<proteinExistence type="inferred from homology"/>
<evidence type="ECO:0000256" key="4">
    <source>
        <dbReference type="ARBA" id="ARBA00022692"/>
    </source>
</evidence>
<feature type="transmembrane region" description="Helical" evidence="7">
    <location>
        <begin position="237"/>
        <end position="264"/>
    </location>
</feature>
<evidence type="ECO:0000256" key="2">
    <source>
        <dbReference type="ARBA" id="ARBA00022475"/>
    </source>
</evidence>